<comment type="caution">
    <text evidence="2">The sequence shown here is derived from an EMBL/GenBank/DDBJ whole genome shotgun (WGS) entry which is preliminary data.</text>
</comment>
<feature type="domain" description="SnoaL-like" evidence="1">
    <location>
        <begin position="6"/>
        <end position="147"/>
    </location>
</feature>
<protein>
    <submittedName>
        <fullName evidence="2">Nuclear transport factor 2 family protein</fullName>
    </submittedName>
</protein>
<dbReference type="InterPro" id="IPR032710">
    <property type="entry name" value="NTF2-like_dom_sf"/>
</dbReference>
<dbReference type="InterPro" id="IPR037401">
    <property type="entry name" value="SnoaL-like"/>
</dbReference>
<dbReference type="EMBL" id="JBIRYI010000011">
    <property type="protein sequence ID" value="MFI2488920.1"/>
    <property type="molecule type" value="Genomic_DNA"/>
</dbReference>
<reference evidence="2 3" key="1">
    <citation type="submission" date="2024-10" db="EMBL/GenBank/DDBJ databases">
        <title>The Natural Products Discovery Center: Release of the First 8490 Sequenced Strains for Exploring Actinobacteria Biosynthetic Diversity.</title>
        <authorList>
            <person name="Kalkreuter E."/>
            <person name="Kautsar S.A."/>
            <person name="Yang D."/>
            <person name="Bader C.D."/>
            <person name="Teijaro C.N."/>
            <person name="Fluegel L."/>
            <person name="Davis C.M."/>
            <person name="Simpson J.R."/>
            <person name="Lauterbach L."/>
            <person name="Steele A.D."/>
            <person name="Gui C."/>
            <person name="Meng S."/>
            <person name="Li G."/>
            <person name="Viehrig K."/>
            <person name="Ye F."/>
            <person name="Su P."/>
            <person name="Kiefer A.F."/>
            <person name="Nichols A."/>
            <person name="Cepeda A.J."/>
            <person name="Yan W."/>
            <person name="Fan B."/>
            <person name="Jiang Y."/>
            <person name="Adhikari A."/>
            <person name="Zheng C.-J."/>
            <person name="Schuster L."/>
            <person name="Cowan T.M."/>
            <person name="Smanski M.J."/>
            <person name="Chevrette M.G."/>
            <person name="De Carvalho L.P.S."/>
            <person name="Shen B."/>
        </authorList>
    </citation>
    <scope>NUCLEOTIDE SEQUENCE [LARGE SCALE GENOMIC DNA]</scope>
    <source>
        <strain evidence="2 3">NPDC019481</strain>
    </source>
</reference>
<organism evidence="2 3">
    <name type="scientific">Promicromonospora kroppenstedtii</name>
    <dbReference type="NCBI Taxonomy" id="440482"/>
    <lineage>
        <taxon>Bacteria</taxon>
        <taxon>Bacillati</taxon>
        <taxon>Actinomycetota</taxon>
        <taxon>Actinomycetes</taxon>
        <taxon>Micrococcales</taxon>
        <taxon>Promicromonosporaceae</taxon>
        <taxon>Promicromonospora</taxon>
    </lineage>
</organism>
<gene>
    <name evidence="2" type="ORF">ACH47X_18575</name>
</gene>
<name>A0ABW7XN11_9MICO</name>
<evidence type="ECO:0000313" key="2">
    <source>
        <dbReference type="EMBL" id="MFI2488920.1"/>
    </source>
</evidence>
<accession>A0ABW7XN11</accession>
<dbReference type="Pfam" id="PF13577">
    <property type="entry name" value="SnoaL_4"/>
    <property type="match status" value="1"/>
</dbReference>
<evidence type="ECO:0000313" key="3">
    <source>
        <dbReference type="Proteomes" id="UP001611580"/>
    </source>
</evidence>
<sequence length="156" mass="17823">MRDLDTLNAIEDIRRVEARYARYADQKRWQDLAGLFTDHGWFRSLDVDGNEIVHMEGPADIAEQLDAHNSGDVQPLHQLFTHEIDVESADTASAVWAMSDLIFRGDGAIPESAPGDTLPPFRTMRGWGHYHVTYRRVGGEWRIATRTQTRTRLEFA</sequence>
<proteinExistence type="predicted"/>
<dbReference type="Gene3D" id="3.10.450.50">
    <property type="match status" value="1"/>
</dbReference>
<dbReference type="Proteomes" id="UP001611580">
    <property type="component" value="Unassembled WGS sequence"/>
</dbReference>
<evidence type="ECO:0000259" key="1">
    <source>
        <dbReference type="Pfam" id="PF13577"/>
    </source>
</evidence>
<dbReference type="RefSeq" id="WP_397406002.1">
    <property type="nucleotide sequence ID" value="NZ_JBIRYI010000011.1"/>
</dbReference>
<keyword evidence="3" id="KW-1185">Reference proteome</keyword>
<dbReference type="SUPFAM" id="SSF54427">
    <property type="entry name" value="NTF2-like"/>
    <property type="match status" value="1"/>
</dbReference>